<dbReference type="Proteomes" id="UP001596099">
    <property type="component" value="Unassembled WGS sequence"/>
</dbReference>
<dbReference type="RefSeq" id="WP_247415415.1">
    <property type="nucleotide sequence ID" value="NZ_JALLGW010000001.1"/>
</dbReference>
<proteinExistence type="predicted"/>
<name>A0ABD5RNQ1_9EURY</name>
<evidence type="ECO:0000256" key="1">
    <source>
        <dbReference type="SAM" id="MobiDB-lite"/>
    </source>
</evidence>
<reference evidence="2 3" key="1">
    <citation type="journal article" date="2019" name="Int. J. Syst. Evol. Microbiol.">
        <title>The Global Catalogue of Microorganisms (GCM) 10K type strain sequencing project: providing services to taxonomists for standard genome sequencing and annotation.</title>
        <authorList>
            <consortium name="The Broad Institute Genomics Platform"/>
            <consortium name="The Broad Institute Genome Sequencing Center for Infectious Disease"/>
            <person name="Wu L."/>
            <person name="Ma J."/>
        </authorList>
    </citation>
    <scope>NUCLEOTIDE SEQUENCE [LARGE SCALE GENOMIC DNA]</scope>
    <source>
        <strain evidence="2 3">CGMCC 1.12543</strain>
    </source>
</reference>
<evidence type="ECO:0000313" key="3">
    <source>
        <dbReference type="Proteomes" id="UP001596099"/>
    </source>
</evidence>
<dbReference type="EMBL" id="JBHSQH010000001">
    <property type="protein sequence ID" value="MFC5972277.1"/>
    <property type="molecule type" value="Genomic_DNA"/>
</dbReference>
<dbReference type="AlphaFoldDB" id="A0ABD5RNQ1"/>
<gene>
    <name evidence="2" type="ORF">ACFPYI_13125</name>
</gene>
<organism evidence="2 3">
    <name type="scientific">Halomarina salina</name>
    <dbReference type="NCBI Taxonomy" id="1872699"/>
    <lineage>
        <taxon>Archaea</taxon>
        <taxon>Methanobacteriati</taxon>
        <taxon>Methanobacteriota</taxon>
        <taxon>Stenosarchaea group</taxon>
        <taxon>Halobacteria</taxon>
        <taxon>Halobacteriales</taxon>
        <taxon>Natronomonadaceae</taxon>
        <taxon>Halomarina</taxon>
    </lineage>
</organism>
<keyword evidence="3" id="KW-1185">Reference proteome</keyword>
<feature type="region of interest" description="Disordered" evidence="1">
    <location>
        <begin position="1"/>
        <end position="48"/>
    </location>
</feature>
<protein>
    <submittedName>
        <fullName evidence="2">Uncharacterized protein</fullName>
    </submittedName>
</protein>
<comment type="caution">
    <text evidence="2">The sequence shown here is derived from an EMBL/GenBank/DDBJ whole genome shotgun (WGS) entry which is preliminary data.</text>
</comment>
<evidence type="ECO:0000313" key="2">
    <source>
        <dbReference type="EMBL" id="MFC5972277.1"/>
    </source>
</evidence>
<accession>A0ABD5RNQ1</accession>
<sequence>MVALAGDPDVPERTGETLTVGDLAREYGFTDTDGTQPEPFEIPDAPEA</sequence>